<feature type="domain" description="HTH marR-type" evidence="4">
    <location>
        <begin position="1"/>
        <end position="126"/>
    </location>
</feature>
<dbReference type="RefSeq" id="WP_127950951.1">
    <property type="nucleotide sequence ID" value="NZ_RKLO01000001.1"/>
</dbReference>
<proteinExistence type="predicted"/>
<dbReference type="InterPro" id="IPR039422">
    <property type="entry name" value="MarR/SlyA-like"/>
</dbReference>
<name>A0A3S3CUE3_9NOCA</name>
<evidence type="ECO:0000256" key="1">
    <source>
        <dbReference type="ARBA" id="ARBA00023015"/>
    </source>
</evidence>
<dbReference type="GO" id="GO:0006950">
    <property type="term" value="P:response to stress"/>
    <property type="evidence" value="ECO:0007669"/>
    <property type="project" value="TreeGrafter"/>
</dbReference>
<comment type="caution">
    <text evidence="5">The sequence shown here is derived from an EMBL/GenBank/DDBJ whole genome shotgun (WGS) entry which is preliminary data.</text>
</comment>
<keyword evidence="3" id="KW-0804">Transcription</keyword>
<dbReference type="GO" id="GO:0003677">
    <property type="term" value="F:DNA binding"/>
    <property type="evidence" value="ECO:0007669"/>
    <property type="project" value="UniProtKB-KW"/>
</dbReference>
<dbReference type="PANTHER" id="PTHR33164:SF99">
    <property type="entry name" value="MARR FAMILY REGULATORY PROTEIN"/>
    <property type="match status" value="1"/>
</dbReference>
<dbReference type="Proteomes" id="UP000283479">
    <property type="component" value="Unassembled WGS sequence"/>
</dbReference>
<dbReference type="InterPro" id="IPR036388">
    <property type="entry name" value="WH-like_DNA-bd_sf"/>
</dbReference>
<sequence length="126" mass="14069">MSSDVDLRGTWRLLASKYNEIACQLDREMQNAHGLSMSDFETLDRLMDATCEHPRMNELAAEMYLSPSALSRSVARLEKAGLVVRALCKADRRGVFVEVTDAGRKVHTSAKKIQVEVLAERLTDAT</sequence>
<reference evidence="5 6" key="1">
    <citation type="submission" date="2018-11" db="EMBL/GenBank/DDBJ databases">
        <title>Rhodococcus spongicola sp. nov. and Rhodococcus xishaensis sp. nov. from marine sponges.</title>
        <authorList>
            <person name="Li L."/>
            <person name="Lin H.W."/>
        </authorList>
    </citation>
    <scope>NUCLEOTIDE SEQUENCE [LARGE SCALE GENOMIC DNA]</scope>
    <source>
        <strain evidence="5 6">LHW51113</strain>
    </source>
</reference>
<dbReference type="Pfam" id="PF12802">
    <property type="entry name" value="MarR_2"/>
    <property type="match status" value="1"/>
</dbReference>
<dbReference type="PANTHER" id="PTHR33164">
    <property type="entry name" value="TRANSCRIPTIONAL REGULATOR, MARR FAMILY"/>
    <property type="match status" value="1"/>
</dbReference>
<organism evidence="5 6">
    <name type="scientific">Rhodococcus xishaensis</name>
    <dbReference type="NCBI Taxonomy" id="2487364"/>
    <lineage>
        <taxon>Bacteria</taxon>
        <taxon>Bacillati</taxon>
        <taxon>Actinomycetota</taxon>
        <taxon>Actinomycetes</taxon>
        <taxon>Mycobacteriales</taxon>
        <taxon>Nocardiaceae</taxon>
        <taxon>Rhodococcus</taxon>
    </lineage>
</organism>
<evidence type="ECO:0000259" key="4">
    <source>
        <dbReference type="PROSITE" id="PS50995"/>
    </source>
</evidence>
<dbReference type="PROSITE" id="PS01117">
    <property type="entry name" value="HTH_MARR_1"/>
    <property type="match status" value="1"/>
</dbReference>
<accession>A0A3S3CUE3</accession>
<evidence type="ECO:0000256" key="2">
    <source>
        <dbReference type="ARBA" id="ARBA00023125"/>
    </source>
</evidence>
<evidence type="ECO:0000256" key="3">
    <source>
        <dbReference type="ARBA" id="ARBA00023163"/>
    </source>
</evidence>
<evidence type="ECO:0000313" key="6">
    <source>
        <dbReference type="Proteomes" id="UP000283479"/>
    </source>
</evidence>
<dbReference type="SMART" id="SM00347">
    <property type="entry name" value="HTH_MARR"/>
    <property type="match status" value="1"/>
</dbReference>
<dbReference type="Gene3D" id="1.10.10.10">
    <property type="entry name" value="Winged helix-like DNA-binding domain superfamily/Winged helix DNA-binding domain"/>
    <property type="match status" value="1"/>
</dbReference>
<dbReference type="PROSITE" id="PS50995">
    <property type="entry name" value="HTH_MARR_2"/>
    <property type="match status" value="1"/>
</dbReference>
<evidence type="ECO:0000313" key="5">
    <source>
        <dbReference type="EMBL" id="RVW05841.1"/>
    </source>
</evidence>
<dbReference type="InterPro" id="IPR023187">
    <property type="entry name" value="Tscrpt_reg_MarR-type_CS"/>
</dbReference>
<keyword evidence="1" id="KW-0805">Transcription regulation</keyword>
<protein>
    <submittedName>
        <fullName evidence="5">MarR family transcriptional regulator</fullName>
    </submittedName>
</protein>
<dbReference type="EMBL" id="RKLO01000001">
    <property type="protein sequence ID" value="RVW05841.1"/>
    <property type="molecule type" value="Genomic_DNA"/>
</dbReference>
<dbReference type="InterPro" id="IPR036390">
    <property type="entry name" value="WH_DNA-bd_sf"/>
</dbReference>
<dbReference type="SUPFAM" id="SSF46785">
    <property type="entry name" value="Winged helix' DNA-binding domain"/>
    <property type="match status" value="1"/>
</dbReference>
<dbReference type="InterPro" id="IPR000835">
    <property type="entry name" value="HTH_MarR-typ"/>
</dbReference>
<keyword evidence="6" id="KW-1185">Reference proteome</keyword>
<dbReference type="OrthoDB" id="5195026at2"/>
<dbReference type="AlphaFoldDB" id="A0A3S3CUE3"/>
<dbReference type="GO" id="GO:0003700">
    <property type="term" value="F:DNA-binding transcription factor activity"/>
    <property type="evidence" value="ECO:0007669"/>
    <property type="project" value="InterPro"/>
</dbReference>
<gene>
    <name evidence="5" type="ORF">EGT50_02200</name>
</gene>
<keyword evidence="2" id="KW-0238">DNA-binding</keyword>